<feature type="compositionally biased region" description="Low complexity" evidence="3">
    <location>
        <begin position="141"/>
        <end position="152"/>
    </location>
</feature>
<protein>
    <submittedName>
        <fullName evidence="6">Serine/arginine-rich splicing factor 12</fullName>
    </submittedName>
</protein>
<dbReference type="InterPro" id="IPR012677">
    <property type="entry name" value="Nucleotide-bd_a/b_plait_sf"/>
</dbReference>
<dbReference type="PROSITE" id="PS50102">
    <property type="entry name" value="RRM"/>
    <property type="match status" value="1"/>
</dbReference>
<dbReference type="GO" id="GO:0003723">
    <property type="term" value="F:RNA binding"/>
    <property type="evidence" value="ECO:0007669"/>
    <property type="project" value="UniProtKB-UniRule"/>
</dbReference>
<dbReference type="InterPro" id="IPR050441">
    <property type="entry name" value="RBM"/>
</dbReference>
<evidence type="ECO:0000256" key="1">
    <source>
        <dbReference type="ARBA" id="ARBA00022884"/>
    </source>
</evidence>
<evidence type="ECO:0000256" key="2">
    <source>
        <dbReference type="PROSITE-ProRule" id="PRU00176"/>
    </source>
</evidence>
<feature type="region of interest" description="Disordered" evidence="3">
    <location>
        <begin position="124"/>
        <end position="252"/>
    </location>
</feature>
<name>A0A146MDI6_LYGHE</name>
<feature type="region of interest" description="Disordered" evidence="3">
    <location>
        <begin position="1"/>
        <end position="40"/>
    </location>
</feature>
<evidence type="ECO:0000313" key="5">
    <source>
        <dbReference type="EMBL" id="JAQ06946.1"/>
    </source>
</evidence>
<dbReference type="SMART" id="SM00360">
    <property type="entry name" value="RRM"/>
    <property type="match status" value="1"/>
</dbReference>
<feature type="non-terminal residue" evidence="6">
    <location>
        <position position="252"/>
    </location>
</feature>
<feature type="compositionally biased region" description="Basic and acidic residues" evidence="3">
    <location>
        <begin position="198"/>
        <end position="252"/>
    </location>
</feature>
<evidence type="ECO:0000313" key="6">
    <source>
        <dbReference type="EMBL" id="JAQ17794.1"/>
    </source>
</evidence>
<dbReference type="InterPro" id="IPR000504">
    <property type="entry name" value="RRM_dom"/>
</dbReference>
<dbReference type="SUPFAM" id="SSF54928">
    <property type="entry name" value="RNA-binding domain, RBD"/>
    <property type="match status" value="1"/>
</dbReference>
<dbReference type="Gene3D" id="3.30.70.330">
    <property type="match status" value="1"/>
</dbReference>
<sequence length="252" mass="29327">MSRSRSPSRTHPHSRSRSVSREMNMAPIPRSRSRSHSKPKTALKALYISGLVPEIDERHIRQALSPYGEIADVYIPVEYHSKKRRNFAYVHFVNPADAVTVKENFTSKMIHGYPVNIEWAKGDRKTSSDMRRVERRRRMSRMISGSSYRRSYSPPPRYRSRERYYRYNYDRDVPSSYHRGGDGSYEDRYSRQPQSSSYDDRYSSSRGGGYDDRYSSRGGGYDDRYSSRGGGYDDRYSSRGGGYDDRYSSRGG</sequence>
<dbReference type="AlphaFoldDB" id="A0A146MDI6"/>
<dbReference type="CDD" id="cd00590">
    <property type="entry name" value="RRM_SF"/>
    <property type="match status" value="1"/>
</dbReference>
<proteinExistence type="predicted"/>
<evidence type="ECO:0000256" key="3">
    <source>
        <dbReference type="SAM" id="MobiDB-lite"/>
    </source>
</evidence>
<organism evidence="6">
    <name type="scientific">Lygus hesperus</name>
    <name type="common">Western plant bug</name>
    <dbReference type="NCBI Taxonomy" id="30085"/>
    <lineage>
        <taxon>Eukaryota</taxon>
        <taxon>Metazoa</taxon>
        <taxon>Ecdysozoa</taxon>
        <taxon>Arthropoda</taxon>
        <taxon>Hexapoda</taxon>
        <taxon>Insecta</taxon>
        <taxon>Pterygota</taxon>
        <taxon>Neoptera</taxon>
        <taxon>Paraneoptera</taxon>
        <taxon>Hemiptera</taxon>
        <taxon>Heteroptera</taxon>
        <taxon>Panheteroptera</taxon>
        <taxon>Cimicomorpha</taxon>
        <taxon>Miridae</taxon>
        <taxon>Mirini</taxon>
        <taxon>Lygus</taxon>
    </lineage>
</organism>
<dbReference type="Pfam" id="PF00076">
    <property type="entry name" value="RRM_1"/>
    <property type="match status" value="1"/>
</dbReference>
<feature type="domain" description="RRM" evidence="4">
    <location>
        <begin position="44"/>
        <end position="122"/>
    </location>
</feature>
<dbReference type="InterPro" id="IPR035979">
    <property type="entry name" value="RBD_domain_sf"/>
</dbReference>
<accession>A0A146MDI6</accession>
<dbReference type="PANTHER" id="PTHR48034">
    <property type="entry name" value="TRANSFORMER-2 SEX-DETERMINING PROTEIN-RELATED"/>
    <property type="match status" value="1"/>
</dbReference>
<dbReference type="EMBL" id="GDHC01011683">
    <property type="protein sequence ID" value="JAQ06946.1"/>
    <property type="molecule type" value="Transcribed_RNA"/>
</dbReference>
<dbReference type="EMBL" id="GDHC01000835">
    <property type="protein sequence ID" value="JAQ17794.1"/>
    <property type="molecule type" value="Transcribed_RNA"/>
</dbReference>
<feature type="compositionally biased region" description="Basic and acidic residues" evidence="3">
    <location>
        <begin position="159"/>
        <end position="190"/>
    </location>
</feature>
<reference evidence="6" key="1">
    <citation type="journal article" date="2016" name="Gigascience">
        <title>De novo construction of an expanded transcriptome assembly for the western tarnished plant bug, Lygus hesperus.</title>
        <authorList>
            <person name="Tassone E.E."/>
            <person name="Geib S.M."/>
            <person name="Hall B."/>
            <person name="Fabrick J.A."/>
            <person name="Brent C.S."/>
            <person name="Hull J.J."/>
        </authorList>
    </citation>
    <scope>NUCLEOTIDE SEQUENCE</scope>
</reference>
<keyword evidence="1 2" id="KW-0694">RNA-binding</keyword>
<feature type="compositionally biased region" description="Basic residues" evidence="3">
    <location>
        <begin position="1"/>
        <end position="18"/>
    </location>
</feature>
<feature type="compositionally biased region" description="Basic residues" evidence="3">
    <location>
        <begin position="31"/>
        <end position="40"/>
    </location>
</feature>
<gene>
    <name evidence="6" type="primary">SRSF12_1</name>
    <name evidence="5" type="synonym">SRSF12_0</name>
    <name evidence="6" type="ORF">g.5176</name>
    <name evidence="5" type="ORF">g.5179</name>
</gene>
<evidence type="ECO:0000259" key="4">
    <source>
        <dbReference type="PROSITE" id="PS50102"/>
    </source>
</evidence>